<keyword evidence="1" id="KW-1133">Transmembrane helix</keyword>
<dbReference type="Pfam" id="PF03703">
    <property type="entry name" value="bPH_2"/>
    <property type="match status" value="3"/>
</dbReference>
<evidence type="ECO:0000259" key="2">
    <source>
        <dbReference type="Pfam" id="PF03703"/>
    </source>
</evidence>
<feature type="domain" description="YdbS-like PH" evidence="2">
    <location>
        <begin position="70"/>
        <end position="149"/>
    </location>
</feature>
<feature type="domain" description="YdbS-like PH" evidence="2">
    <location>
        <begin position="411"/>
        <end position="490"/>
    </location>
</feature>
<feature type="domain" description="YdbS-like PH" evidence="2">
    <location>
        <begin position="263"/>
        <end position="337"/>
    </location>
</feature>
<dbReference type="RefSeq" id="WP_141602667.1">
    <property type="nucleotide sequence ID" value="NZ_JARMSB010000028.1"/>
</dbReference>
<gene>
    <name evidence="3" type="ORF">FKZ59_10250</name>
</gene>
<feature type="transmembrane region" description="Helical" evidence="1">
    <location>
        <begin position="192"/>
        <end position="217"/>
    </location>
</feature>
<reference evidence="3 4" key="1">
    <citation type="submission" date="2019-06" db="EMBL/GenBank/DDBJ databases">
        <title>Genome sequence of Ureibacillus terrenus.</title>
        <authorList>
            <person name="Maclea K.S."/>
            <person name="Simoes M."/>
        </authorList>
    </citation>
    <scope>NUCLEOTIDE SEQUENCE [LARGE SCALE GENOMIC DNA]</scope>
    <source>
        <strain evidence="3 4">ATCC BAA-384</strain>
    </source>
</reference>
<evidence type="ECO:0000313" key="3">
    <source>
        <dbReference type="EMBL" id="TQE90425.1"/>
    </source>
</evidence>
<dbReference type="PANTHER" id="PTHR34473:SF2">
    <property type="entry name" value="UPF0699 TRANSMEMBRANE PROTEIN YDBT"/>
    <property type="match status" value="1"/>
</dbReference>
<dbReference type="PIRSF" id="PIRSF026631">
    <property type="entry name" value="UCP026631"/>
    <property type="match status" value="1"/>
</dbReference>
<dbReference type="Proteomes" id="UP000315753">
    <property type="component" value="Unassembled WGS sequence"/>
</dbReference>
<accession>A0A540V125</accession>
<evidence type="ECO:0000313" key="4">
    <source>
        <dbReference type="Proteomes" id="UP000315753"/>
    </source>
</evidence>
<sequence>MMYEKYRLHPISAFINFLKALKELLFPLIILVIVNGFNFKADGKEIWEYIPLFIFLLVVIFYLISGIVKWFTFVYWFEDNELRVEYGLFVKKKRYIPFDRIQSFNYKESIFHRIFGLVEVTVETAGSTNGRPEAEFTAITREAAARIERETKKLNIGQDKDGEINVEIGGAKVSDQLQEEAHVIHKMSAKDLLLLATTSNSVGVVIAGVAALFSQIAEYIPTDWIVEEIAAMIQFGFIFIMVIIFLAFLFAWILSVMITFINYYDFTVVQENDRIIITRGLLERKRIIIPNNRVQGIKIIENPLRQFFRYATVVVESASWGFGQGDTKIMLFPLISKKEMSEPLQYLFPQFTFDLEGEFVRPPKKSRPHFYRVYILSLIPIIGLSSYFFYPAGLLSIFLALFVLIMGLWQYKTNGYLISGNQLTLRYRVISRVTFIAEKKRIQVIQKRQNFFQKRKKIATVQATVMSGLAGATARVPHLDESDADAILSWFERTRGINKESA</sequence>
<feature type="transmembrane region" description="Helical" evidence="1">
    <location>
        <begin position="20"/>
        <end position="37"/>
    </location>
</feature>
<dbReference type="OrthoDB" id="2195155at2"/>
<feature type="transmembrane region" description="Helical" evidence="1">
    <location>
        <begin position="394"/>
        <end position="411"/>
    </location>
</feature>
<dbReference type="PANTHER" id="PTHR34473">
    <property type="entry name" value="UPF0699 TRANSMEMBRANE PROTEIN YDBS"/>
    <property type="match status" value="1"/>
</dbReference>
<evidence type="ECO:0000256" key="1">
    <source>
        <dbReference type="SAM" id="Phobius"/>
    </source>
</evidence>
<name>A0A540V125_9BACL</name>
<keyword evidence="1" id="KW-0812">Transmembrane</keyword>
<organism evidence="3 4">
    <name type="scientific">Ureibacillus terrenus</name>
    <dbReference type="NCBI Taxonomy" id="118246"/>
    <lineage>
        <taxon>Bacteria</taxon>
        <taxon>Bacillati</taxon>
        <taxon>Bacillota</taxon>
        <taxon>Bacilli</taxon>
        <taxon>Bacillales</taxon>
        <taxon>Caryophanaceae</taxon>
        <taxon>Ureibacillus</taxon>
    </lineage>
</organism>
<comment type="caution">
    <text evidence="3">The sequence shown here is derived from an EMBL/GenBank/DDBJ whole genome shotgun (WGS) entry which is preliminary data.</text>
</comment>
<feature type="transmembrane region" description="Helical" evidence="1">
    <location>
        <begin position="229"/>
        <end position="254"/>
    </location>
</feature>
<dbReference type="AlphaFoldDB" id="A0A540V125"/>
<dbReference type="InterPro" id="IPR005182">
    <property type="entry name" value="YdbS-like_PH"/>
</dbReference>
<feature type="transmembrane region" description="Helical" evidence="1">
    <location>
        <begin position="49"/>
        <end position="77"/>
    </location>
</feature>
<proteinExistence type="predicted"/>
<feature type="transmembrane region" description="Helical" evidence="1">
    <location>
        <begin position="370"/>
        <end position="388"/>
    </location>
</feature>
<dbReference type="EMBL" id="VIGD01000012">
    <property type="protein sequence ID" value="TQE90425.1"/>
    <property type="molecule type" value="Genomic_DNA"/>
</dbReference>
<dbReference type="InterPro" id="IPR014529">
    <property type="entry name" value="UCP026631"/>
</dbReference>
<protein>
    <submittedName>
        <fullName evidence="3">PH domain-containing protein</fullName>
    </submittedName>
</protein>
<keyword evidence="1" id="KW-0472">Membrane</keyword>
<keyword evidence="4" id="KW-1185">Reference proteome</keyword>